<evidence type="ECO:0000313" key="2">
    <source>
        <dbReference type="Proteomes" id="UP000323819"/>
    </source>
</evidence>
<dbReference type="AlphaFoldDB" id="A0ABD7ST36"/>
<evidence type="ECO:0000313" key="1">
    <source>
        <dbReference type="EMBL" id="TXX67279.1"/>
    </source>
</evidence>
<accession>A0ABD7ST36</accession>
<reference evidence="1 2" key="1">
    <citation type="submission" date="2019-06" db="EMBL/GenBank/DDBJ databases">
        <title>Vibrio cholerae phylogeny based on whole-genome sequencing reveals genetic diversity and population strucutre.</title>
        <authorList>
            <person name="Zhiqiu Y."/>
            <person name="Bin L."/>
            <person name="Lingyan J."/>
        </authorList>
    </citation>
    <scope>NUCLEOTIDE SEQUENCE [LARGE SCALE GENOMIC DNA]</scope>
    <source>
        <strain evidence="1 2">N2814</strain>
    </source>
</reference>
<protein>
    <submittedName>
        <fullName evidence="1">Uncharacterized protein</fullName>
    </submittedName>
</protein>
<sequence>MTNLTPIREQATRYLSVKGNYPSDQGEVKYVSWSSWKSAHPCELKTWVIQEVFECGNLLASLNQRCEQDGWNKVVYVQRDVIYNFIRDRVNLSEKEVDRLLFDHGIKLVNSQHGDPAAKWIASVRFGKVLDHYAVCGADEQKDRIMSKLQILVKETGHKWEDFI</sequence>
<dbReference type="EMBL" id="VSIJ01000005">
    <property type="protein sequence ID" value="TXX67279.1"/>
    <property type="molecule type" value="Genomic_DNA"/>
</dbReference>
<gene>
    <name evidence="1" type="ORF">FXF03_01520</name>
</gene>
<comment type="caution">
    <text evidence="1">The sequence shown here is derived from an EMBL/GenBank/DDBJ whole genome shotgun (WGS) entry which is preliminary data.</text>
</comment>
<organism evidence="1 2">
    <name type="scientific">Vibrio cholerae</name>
    <dbReference type="NCBI Taxonomy" id="666"/>
    <lineage>
        <taxon>Bacteria</taxon>
        <taxon>Pseudomonadati</taxon>
        <taxon>Pseudomonadota</taxon>
        <taxon>Gammaproteobacteria</taxon>
        <taxon>Vibrionales</taxon>
        <taxon>Vibrionaceae</taxon>
        <taxon>Vibrio</taxon>
    </lineage>
</organism>
<name>A0ABD7ST36_VIBCL</name>
<dbReference type="RefSeq" id="WP_148521426.1">
    <property type="nucleotide sequence ID" value="NZ_JAILXN010000001.1"/>
</dbReference>
<dbReference type="Proteomes" id="UP000323819">
    <property type="component" value="Unassembled WGS sequence"/>
</dbReference>
<proteinExistence type="predicted"/>